<dbReference type="GO" id="GO:0015086">
    <property type="term" value="F:cadmium ion transmembrane transporter activity"/>
    <property type="evidence" value="ECO:0007669"/>
    <property type="project" value="TreeGrafter"/>
</dbReference>
<organism evidence="5 6">
    <name type="scientific">Micrococcus flavus</name>
    <dbReference type="NCBI Taxonomy" id="384602"/>
    <lineage>
        <taxon>Bacteria</taxon>
        <taxon>Bacillati</taxon>
        <taxon>Actinomycetota</taxon>
        <taxon>Actinomycetes</taxon>
        <taxon>Micrococcales</taxon>
        <taxon>Micrococcaceae</taxon>
        <taxon>Micrococcus</taxon>
    </lineage>
</organism>
<evidence type="ECO:0000256" key="3">
    <source>
        <dbReference type="ARBA" id="ARBA00022989"/>
    </source>
</evidence>
<comment type="subcellular location">
    <subcellularLocation>
        <location evidence="1">Membrane</location>
        <topology evidence="1">Multi-pass membrane protein</topology>
    </subcellularLocation>
</comment>
<dbReference type="PANTHER" id="PTHR11706">
    <property type="entry name" value="SOLUTE CARRIER PROTEIN FAMILY 11 MEMBER"/>
    <property type="match status" value="1"/>
</dbReference>
<dbReference type="GO" id="GO:0034755">
    <property type="term" value="P:iron ion transmembrane transport"/>
    <property type="evidence" value="ECO:0007669"/>
    <property type="project" value="TreeGrafter"/>
</dbReference>
<dbReference type="PANTHER" id="PTHR11706:SF3">
    <property type="entry name" value="METAL ION TRANSPORT PROTEIN"/>
    <property type="match status" value="1"/>
</dbReference>
<name>A0A4Y8X2P3_9MICC</name>
<evidence type="ECO:0000313" key="5">
    <source>
        <dbReference type="EMBL" id="MBB4883667.1"/>
    </source>
</evidence>
<evidence type="ECO:0000256" key="4">
    <source>
        <dbReference type="ARBA" id="ARBA00023136"/>
    </source>
</evidence>
<protein>
    <submittedName>
        <fullName evidence="5">Mn2+/Fe2+ NRAMP family transporter</fullName>
    </submittedName>
</protein>
<keyword evidence="4" id="KW-0472">Membrane</keyword>
<dbReference type="GO" id="GO:0005384">
    <property type="term" value="F:manganese ion transmembrane transporter activity"/>
    <property type="evidence" value="ECO:0007669"/>
    <property type="project" value="TreeGrafter"/>
</dbReference>
<proteinExistence type="predicted"/>
<dbReference type="GO" id="GO:0005886">
    <property type="term" value="C:plasma membrane"/>
    <property type="evidence" value="ECO:0007669"/>
    <property type="project" value="TreeGrafter"/>
</dbReference>
<dbReference type="AlphaFoldDB" id="A0A4Y8X2P3"/>
<dbReference type="Pfam" id="PF01566">
    <property type="entry name" value="Nramp"/>
    <property type="match status" value="1"/>
</dbReference>
<evidence type="ECO:0000256" key="1">
    <source>
        <dbReference type="ARBA" id="ARBA00004141"/>
    </source>
</evidence>
<evidence type="ECO:0000313" key="6">
    <source>
        <dbReference type="Proteomes" id="UP000560081"/>
    </source>
</evidence>
<dbReference type="NCBIfam" id="NF037982">
    <property type="entry name" value="Nramp_1"/>
    <property type="match status" value="2"/>
</dbReference>
<reference evidence="5 6" key="1">
    <citation type="submission" date="2020-08" db="EMBL/GenBank/DDBJ databases">
        <title>Sequencing the genomes of 1000 actinobacteria strains.</title>
        <authorList>
            <person name="Klenk H.-P."/>
        </authorList>
    </citation>
    <scope>NUCLEOTIDE SEQUENCE [LARGE SCALE GENOMIC DNA]</scope>
    <source>
        <strain evidence="5 6">DSM 19079</strain>
    </source>
</reference>
<keyword evidence="3" id="KW-1133">Transmembrane helix</keyword>
<keyword evidence="2" id="KW-0812">Transmembrane</keyword>
<accession>A0A4Y8X2P3</accession>
<gene>
    <name evidence="5" type="ORF">BJ976_002018</name>
</gene>
<dbReference type="OrthoDB" id="9787548at2"/>
<sequence length="457" mass="48889">MSHSTSAAGSPTGGPVDRHHPVHTPEIVGFTQAEIDETPVRPRWNSLGPGIVAAATGVGAADLVATLTAGSRYGYMLLWAVVLGVIFKIVLVEGTGRYYLSTGRTIFQGWRSLGSWTSWYFGPYILIWGFVYGATAMSSTALPLAALFPGVDSTIFAVAAGVAGLALVWLDRYGLIEKIMTVLIGVMFVTVLISAALTVPNLGAILTGLVPRIPSGDPDVMFYVLGLAGGVGGTITLGAYGYWLREKGWNTPKYMRIMRFDNTVSYVLTGVFVIATMIMGVELLNSAGIAISSGDKGLLDVGTVLADRYGEVWATVFLVGFFAASFSSLIGVWHGVSLMFADFWTNFRRPAEELDQDDAPSLSSTPARFYLLWLTFPPMVLLLLGKPIFLILLYGTLGALFMPFLAVTLLFLNNARNVPGKFRNGPVRNVLLGLTAAVFVAIGVNELIKALSPLLGG</sequence>
<dbReference type="InterPro" id="IPR001046">
    <property type="entry name" value="NRAMP_fam"/>
</dbReference>
<dbReference type="EMBL" id="JACHMC010000001">
    <property type="protein sequence ID" value="MBB4883667.1"/>
    <property type="molecule type" value="Genomic_DNA"/>
</dbReference>
<dbReference type="Proteomes" id="UP000560081">
    <property type="component" value="Unassembled WGS sequence"/>
</dbReference>
<keyword evidence="6" id="KW-1185">Reference proteome</keyword>
<dbReference type="RefSeq" id="WP_135030158.1">
    <property type="nucleotide sequence ID" value="NZ_BMLA01000004.1"/>
</dbReference>
<comment type="caution">
    <text evidence="5">The sequence shown here is derived from an EMBL/GenBank/DDBJ whole genome shotgun (WGS) entry which is preliminary data.</text>
</comment>
<evidence type="ECO:0000256" key="2">
    <source>
        <dbReference type="ARBA" id="ARBA00022692"/>
    </source>
</evidence>